<evidence type="ECO:0000313" key="3">
    <source>
        <dbReference type="Proteomes" id="UP001185092"/>
    </source>
</evidence>
<dbReference type="PANTHER" id="PTHR32182">
    <property type="entry name" value="DNA REPLICATION AND REPAIR PROTEIN RECF"/>
    <property type="match status" value="1"/>
</dbReference>
<evidence type="ECO:0000313" key="2">
    <source>
        <dbReference type="EMBL" id="MDR6239480.1"/>
    </source>
</evidence>
<dbReference type="Pfam" id="PF02463">
    <property type="entry name" value="SMC_N"/>
    <property type="match status" value="1"/>
</dbReference>
<sequence length="655" mass="77192">MKQLKSISLRNFKFFYGEEANDSNTINLEGKNLLVYGENGSGKSSVYWAFYTILQSYLKNDNSEITKYFTAETPPKPSNLKNRYASNDTKSGIDLVFIDESENEITKTVSDTEINTKGGNNEIEKIHTISDFLNYKYISKFYDFRNSQNADLFDLFEKELLMFIDFGEEVYHFQSGINQGKFANKWWEYISSEYINLPKWTSNNKKVHFLKKETKNYINQFEDFKKKLSNYLLTISESANKYLKEKFHENLTFSIELEEDYTFNHDLVEKSNQGKLDSPKINLSVEFNSDKIDDNKKNISRPHTFLNEAKLTAIFLSLRLAMLKKRPKFENFTKLLIIDDLLISLDMSNREIVLDILLDEFNDYQTLFFTHDINLFNFVKNKLKQNKVESSWKIKEMYSHHCAEDKFEKPLIIDSDYSDEEKAKKYFDKKDYTTCSLYLRKSFEKVIREKLPIETIKTADDKFITLNNLWKKFIERANLLGSPVPKSTIDHFEQSKLLILNPQAHYSELSAPVYKYELDNAFTILDKIKQIHLTFKKVILMKDCQIKFTHPKEKYWCEYRLIQDFITENNKITTYPDCKTIKWEYNGQKNTIPSSGKQFTQDQVDKFSKNKLDSFQDQLKSDTVLNVDRETFLTNTLTVDGGYTLKELLKGVKFN</sequence>
<feature type="domain" description="RecF/RecN/SMC N-terminal" evidence="1">
    <location>
        <begin position="4"/>
        <end position="384"/>
    </location>
</feature>
<comment type="caution">
    <text evidence="2">The sequence shown here is derived from an EMBL/GenBank/DDBJ whole genome shotgun (WGS) entry which is preliminary data.</text>
</comment>
<evidence type="ECO:0000259" key="1">
    <source>
        <dbReference type="Pfam" id="PF02463"/>
    </source>
</evidence>
<dbReference type="GO" id="GO:0000731">
    <property type="term" value="P:DNA synthesis involved in DNA repair"/>
    <property type="evidence" value="ECO:0007669"/>
    <property type="project" value="TreeGrafter"/>
</dbReference>
<dbReference type="Proteomes" id="UP001185092">
    <property type="component" value="Unassembled WGS sequence"/>
</dbReference>
<accession>A0AAE3XMZ6</accession>
<dbReference type="InterPro" id="IPR027417">
    <property type="entry name" value="P-loop_NTPase"/>
</dbReference>
<dbReference type="EMBL" id="JAVDQD010000002">
    <property type="protein sequence ID" value="MDR6239480.1"/>
    <property type="molecule type" value="Genomic_DNA"/>
</dbReference>
<dbReference type="PANTHER" id="PTHR32182:SF0">
    <property type="entry name" value="DNA REPLICATION AND REPAIR PROTEIN RECF"/>
    <property type="match status" value="1"/>
</dbReference>
<name>A0AAE3XMZ6_9BACT</name>
<dbReference type="RefSeq" id="WP_309939144.1">
    <property type="nucleotide sequence ID" value="NZ_AP025305.1"/>
</dbReference>
<protein>
    <submittedName>
        <fullName evidence="2">ABC-type dipeptide/oligopeptide/nickel transport system ATPase subunit</fullName>
    </submittedName>
</protein>
<keyword evidence="3" id="KW-1185">Reference proteome</keyword>
<dbReference type="InterPro" id="IPR003395">
    <property type="entry name" value="RecF/RecN/SMC_N"/>
</dbReference>
<proteinExistence type="predicted"/>
<dbReference type="SUPFAM" id="SSF52540">
    <property type="entry name" value="P-loop containing nucleoside triphosphate hydrolases"/>
    <property type="match status" value="1"/>
</dbReference>
<gene>
    <name evidence="2" type="ORF">HNQ88_002517</name>
</gene>
<reference evidence="2" key="1">
    <citation type="submission" date="2023-07" db="EMBL/GenBank/DDBJ databases">
        <title>Genomic Encyclopedia of Type Strains, Phase IV (KMG-IV): sequencing the most valuable type-strain genomes for metagenomic binning, comparative biology and taxonomic classification.</title>
        <authorList>
            <person name="Goeker M."/>
        </authorList>
    </citation>
    <scope>NUCLEOTIDE SEQUENCE</scope>
    <source>
        <strain evidence="2">DSM 26174</strain>
    </source>
</reference>
<dbReference type="Gene3D" id="3.40.50.300">
    <property type="entry name" value="P-loop containing nucleotide triphosphate hydrolases"/>
    <property type="match status" value="1"/>
</dbReference>
<dbReference type="GO" id="GO:0006302">
    <property type="term" value="P:double-strand break repair"/>
    <property type="evidence" value="ECO:0007669"/>
    <property type="project" value="TreeGrafter"/>
</dbReference>
<dbReference type="AlphaFoldDB" id="A0AAE3XMZ6"/>
<organism evidence="2 3">
    <name type="scientific">Aureibacter tunicatorum</name>
    <dbReference type="NCBI Taxonomy" id="866807"/>
    <lineage>
        <taxon>Bacteria</taxon>
        <taxon>Pseudomonadati</taxon>
        <taxon>Bacteroidota</taxon>
        <taxon>Cytophagia</taxon>
        <taxon>Cytophagales</taxon>
        <taxon>Persicobacteraceae</taxon>
        <taxon>Aureibacter</taxon>
    </lineage>
</organism>